<dbReference type="InterPro" id="IPR006179">
    <property type="entry name" value="5_nucleotidase/apyrase"/>
</dbReference>
<dbReference type="InterPro" id="IPR006311">
    <property type="entry name" value="TAT_signal"/>
</dbReference>
<dbReference type="Gene3D" id="3.90.780.10">
    <property type="entry name" value="5'-Nucleotidase, C-terminal domain"/>
    <property type="match status" value="1"/>
</dbReference>
<keyword evidence="2" id="KW-0378">Hydrolase</keyword>
<evidence type="ECO:0000259" key="3">
    <source>
        <dbReference type="Pfam" id="PF00149"/>
    </source>
</evidence>
<accession>A0A378ZV27</accession>
<dbReference type="Pfam" id="PF00149">
    <property type="entry name" value="Metallophos"/>
    <property type="match status" value="1"/>
</dbReference>
<dbReference type="InterPro" id="IPR019546">
    <property type="entry name" value="TAT_signal_bac_arc"/>
</dbReference>
<name>A0A378ZV27_9HYPH</name>
<dbReference type="PANTHER" id="PTHR11575:SF24">
    <property type="entry name" value="5'-NUCLEOTIDASE"/>
    <property type="match status" value="1"/>
</dbReference>
<dbReference type="NCBIfam" id="TIGR01409">
    <property type="entry name" value="TAT_signal_seq"/>
    <property type="match status" value="1"/>
</dbReference>
<feature type="domain" description="5'-Nucleotidase C-terminal" evidence="4">
    <location>
        <begin position="437"/>
        <end position="607"/>
    </location>
</feature>
<dbReference type="GO" id="GO:0030288">
    <property type="term" value="C:outer membrane-bounded periplasmic space"/>
    <property type="evidence" value="ECO:0007669"/>
    <property type="project" value="TreeGrafter"/>
</dbReference>
<dbReference type="Proteomes" id="UP000255000">
    <property type="component" value="Unassembled WGS sequence"/>
</dbReference>
<dbReference type="SUPFAM" id="SSF56300">
    <property type="entry name" value="Metallo-dependent phosphatases"/>
    <property type="match status" value="1"/>
</dbReference>
<protein>
    <submittedName>
        <fullName evidence="5">Trifunctional nucleotide phosphoesterase protein YfkN</fullName>
    </submittedName>
</protein>
<dbReference type="InterPro" id="IPR004843">
    <property type="entry name" value="Calcineurin-like_PHP"/>
</dbReference>
<dbReference type="OrthoDB" id="9803927at2"/>
<feature type="chain" id="PRO_5016485425" evidence="2">
    <location>
        <begin position="37"/>
        <end position="671"/>
    </location>
</feature>
<evidence type="ECO:0000259" key="4">
    <source>
        <dbReference type="Pfam" id="PF02872"/>
    </source>
</evidence>
<dbReference type="InterPro" id="IPR029052">
    <property type="entry name" value="Metallo-depent_PP-like"/>
</dbReference>
<sequence length="671" mass="71147">MSTTAQNMSRRGFLKSATAAAGVAALSTMIVFRANAAAGSGELLMSPATPNPQGAFERLFLLKGDPLAGPVRAIVTETGNPVPAPSLAPGERRVLRLMHFNDMHNHLTDQHSKKGDTHRLSQMVKLVRETRAGAGDSEAVFFVSVGDDHTGSVFDELVGWSPEDFVTDPAYRAYSAAGLDIAVLGNHEFDRGAELLRMGLKRDATFPVLSANVHGSAFLARDEDYVCAAIAEAKGLRVGFIGLTTAVDTRVGQPSDPSLAVASPVEAIRNVLPAVAEVCDVVVILSHCGFGSGSHRSGKAGAARMIGEGDLDIAAAAGPLTSKPIVLLGGHSHTMLNSGGIDTDNVVEGVLIAQAEANGKFLGDISMSIAAENGRKAWFSSVSLHPVKNRDDRVKADEPSYAALEHEGDYDAAFEAETIAPLLKALDSKLAEEIGQVASDELVSTERTLADRYIREVAIANFMNDALVQRSSTFPGGQIDIALFNATGLQTGISQGPLTFKAWYDVMPYADNVHVATMTGAQILEMLDNNAKRFVRPEELTAGTLDLTQFVSRGLLHFSSALRYRVDLGASAAQAKAVDVTIAGTPIGDVLDKTYKVAFNTYVSLGAFGEAWNGKPVSGGVPGDIPSMDLRKLDYDHTGLVYRNEIIAHIRDLKVISAETGARLDGRLAIG</sequence>
<keyword evidence="1 2" id="KW-0732">Signal</keyword>
<dbReference type="RefSeq" id="WP_115336422.1">
    <property type="nucleotide sequence ID" value="NZ_UGSK01000001.1"/>
</dbReference>
<dbReference type="InterPro" id="IPR036907">
    <property type="entry name" value="5'-Nucleotdase_C_sf"/>
</dbReference>
<keyword evidence="2" id="KW-0547">Nucleotide-binding</keyword>
<dbReference type="PRINTS" id="PR01607">
    <property type="entry name" value="APYRASEFAMLY"/>
</dbReference>
<dbReference type="GO" id="GO:0000166">
    <property type="term" value="F:nucleotide binding"/>
    <property type="evidence" value="ECO:0007669"/>
    <property type="project" value="UniProtKB-KW"/>
</dbReference>
<dbReference type="AlphaFoldDB" id="A0A378ZV27"/>
<dbReference type="PANTHER" id="PTHR11575">
    <property type="entry name" value="5'-NUCLEOTIDASE-RELATED"/>
    <property type="match status" value="1"/>
</dbReference>
<dbReference type="Gene3D" id="3.60.21.10">
    <property type="match status" value="1"/>
</dbReference>
<evidence type="ECO:0000313" key="6">
    <source>
        <dbReference type="Proteomes" id="UP000255000"/>
    </source>
</evidence>
<proteinExistence type="inferred from homology"/>
<feature type="domain" description="Calcineurin-like phosphoesterase" evidence="3">
    <location>
        <begin position="95"/>
        <end position="333"/>
    </location>
</feature>
<dbReference type="GO" id="GO:0016787">
    <property type="term" value="F:hydrolase activity"/>
    <property type="evidence" value="ECO:0007669"/>
    <property type="project" value="UniProtKB-KW"/>
</dbReference>
<organism evidence="5 6">
    <name type="scientific">Pannonibacter phragmitetus</name>
    <dbReference type="NCBI Taxonomy" id="121719"/>
    <lineage>
        <taxon>Bacteria</taxon>
        <taxon>Pseudomonadati</taxon>
        <taxon>Pseudomonadota</taxon>
        <taxon>Alphaproteobacteria</taxon>
        <taxon>Hyphomicrobiales</taxon>
        <taxon>Stappiaceae</taxon>
        <taxon>Pannonibacter</taxon>
    </lineage>
</organism>
<evidence type="ECO:0000256" key="1">
    <source>
        <dbReference type="ARBA" id="ARBA00022729"/>
    </source>
</evidence>
<dbReference type="SUPFAM" id="SSF55816">
    <property type="entry name" value="5'-nucleotidase (syn. UDP-sugar hydrolase), C-terminal domain"/>
    <property type="match status" value="1"/>
</dbReference>
<dbReference type="Pfam" id="PF02872">
    <property type="entry name" value="5_nucleotid_C"/>
    <property type="match status" value="1"/>
</dbReference>
<dbReference type="EMBL" id="UGSK01000001">
    <property type="protein sequence ID" value="SUB00660.1"/>
    <property type="molecule type" value="Genomic_DNA"/>
</dbReference>
<gene>
    <name evidence="5" type="primary">yfkN_3</name>
    <name evidence="5" type="ORF">NCTC13350_01583</name>
</gene>
<reference evidence="5 6" key="1">
    <citation type="submission" date="2018-06" db="EMBL/GenBank/DDBJ databases">
        <authorList>
            <consortium name="Pathogen Informatics"/>
            <person name="Doyle S."/>
        </authorList>
    </citation>
    <scope>NUCLEOTIDE SEQUENCE [LARGE SCALE GENOMIC DNA]</scope>
    <source>
        <strain evidence="5 6">NCTC13350</strain>
    </source>
</reference>
<dbReference type="InterPro" id="IPR008334">
    <property type="entry name" value="5'-Nucleotdase_C"/>
</dbReference>
<dbReference type="GO" id="GO:0009166">
    <property type="term" value="P:nucleotide catabolic process"/>
    <property type="evidence" value="ECO:0007669"/>
    <property type="project" value="InterPro"/>
</dbReference>
<comment type="similarity">
    <text evidence="2">Belongs to the 5'-nucleotidase family.</text>
</comment>
<evidence type="ECO:0000313" key="5">
    <source>
        <dbReference type="EMBL" id="SUB00660.1"/>
    </source>
</evidence>
<dbReference type="PROSITE" id="PS51318">
    <property type="entry name" value="TAT"/>
    <property type="match status" value="1"/>
</dbReference>
<feature type="signal peptide" evidence="2">
    <location>
        <begin position="1"/>
        <end position="36"/>
    </location>
</feature>
<evidence type="ECO:0000256" key="2">
    <source>
        <dbReference type="RuleBase" id="RU362119"/>
    </source>
</evidence>